<accession>A0A6A5BV27</accession>
<keyword evidence="7" id="KW-1185">Reference proteome</keyword>
<dbReference type="InterPro" id="IPR036890">
    <property type="entry name" value="HATPase_C_sf"/>
</dbReference>
<dbReference type="GO" id="GO:0000155">
    <property type="term" value="F:phosphorelay sensor kinase activity"/>
    <property type="evidence" value="ECO:0007669"/>
    <property type="project" value="InterPro"/>
</dbReference>
<dbReference type="InterPro" id="IPR011006">
    <property type="entry name" value="CheY-like_superfamily"/>
</dbReference>
<dbReference type="InterPro" id="IPR036097">
    <property type="entry name" value="HisK_dim/P_sf"/>
</dbReference>
<evidence type="ECO:0000313" key="6">
    <source>
        <dbReference type="EMBL" id="KAF0979116.1"/>
    </source>
</evidence>
<evidence type="ECO:0000256" key="1">
    <source>
        <dbReference type="ARBA" id="ARBA00022553"/>
    </source>
</evidence>
<dbReference type="VEuPathDB" id="AmoebaDB:FDP41_002186"/>
<organism evidence="6 7">
    <name type="scientific">Naegleria fowleri</name>
    <name type="common">Brain eating amoeba</name>
    <dbReference type="NCBI Taxonomy" id="5763"/>
    <lineage>
        <taxon>Eukaryota</taxon>
        <taxon>Discoba</taxon>
        <taxon>Heterolobosea</taxon>
        <taxon>Tetramitia</taxon>
        <taxon>Eutetramitia</taxon>
        <taxon>Vahlkampfiidae</taxon>
        <taxon>Naegleria</taxon>
    </lineage>
</organism>
<dbReference type="Pfam" id="PF02518">
    <property type="entry name" value="HATPase_c"/>
    <property type="match status" value="1"/>
</dbReference>
<dbReference type="SMART" id="SM00387">
    <property type="entry name" value="HATPase_c"/>
    <property type="match status" value="1"/>
</dbReference>
<evidence type="ECO:0000259" key="5">
    <source>
        <dbReference type="PROSITE" id="PS50110"/>
    </source>
</evidence>
<feature type="domain" description="Histidine kinase" evidence="4">
    <location>
        <begin position="228"/>
        <end position="508"/>
    </location>
</feature>
<dbReference type="SUPFAM" id="SSF47384">
    <property type="entry name" value="Homodimeric domain of signal transducing histidine kinase"/>
    <property type="match status" value="1"/>
</dbReference>
<dbReference type="SUPFAM" id="SSF52172">
    <property type="entry name" value="CheY-like"/>
    <property type="match status" value="1"/>
</dbReference>
<dbReference type="OrthoDB" id="10266508at2759"/>
<keyword evidence="3" id="KW-0472">Membrane</keyword>
<dbReference type="SMART" id="SM00448">
    <property type="entry name" value="REC"/>
    <property type="match status" value="1"/>
</dbReference>
<dbReference type="PANTHER" id="PTHR43719">
    <property type="entry name" value="TWO-COMPONENT HISTIDINE KINASE"/>
    <property type="match status" value="1"/>
</dbReference>
<dbReference type="PANTHER" id="PTHR43719:SF28">
    <property type="entry name" value="PEROXIDE STRESS-ACTIVATED HISTIDINE KINASE MAK1-RELATED"/>
    <property type="match status" value="1"/>
</dbReference>
<feature type="modified residue" description="4-aspartylphosphate" evidence="2">
    <location>
        <position position="726"/>
    </location>
</feature>
<dbReference type="PROSITE" id="PS50110">
    <property type="entry name" value="RESPONSE_REGULATORY"/>
    <property type="match status" value="1"/>
</dbReference>
<dbReference type="VEuPathDB" id="AmoebaDB:NF0131450"/>
<keyword evidence="1 2" id="KW-0597">Phosphoprotein</keyword>
<dbReference type="GeneID" id="68109404"/>
<dbReference type="CDD" id="cd00082">
    <property type="entry name" value="HisKA"/>
    <property type="match status" value="1"/>
</dbReference>
<name>A0A6A5BV27_NAEFO</name>
<evidence type="ECO:0000259" key="4">
    <source>
        <dbReference type="PROSITE" id="PS50109"/>
    </source>
</evidence>
<dbReference type="RefSeq" id="XP_044563829.1">
    <property type="nucleotide sequence ID" value="XM_044705353.1"/>
</dbReference>
<dbReference type="Proteomes" id="UP000444721">
    <property type="component" value="Unassembled WGS sequence"/>
</dbReference>
<sequence>MGILRKSSTNHSEPQGRLFMTIYKLFSLQDHPMIAQVLLLFWVPIGLSAMYCQEKGCSVLFACYFGEVFLHLLMDKWVEKCGKNSPSCMVSKVASEVRQTSDIFIHHLITQMYYGPWFPSFIFSTFKMLVSACDIYHGGFCTVTGAVTVLSSVLFTFLSSRGVEMSELESRLFQRRLVDIFCLQYTVMVGSKMFSHFLAFKNREFLHQQVQAAHERFKNEEKTKFIANLSHEARNPLHCIMGSLQVLNHHFEGEKCLNGCKHCFLNNSAINEIIEDIKENATLLLHILSSSLQMTSLEMGKIKLKHEPFNLKFLLDSLIGVFSQLAHEKQISLHCFFNVSKVPQLLKGDSVRLSQIIMNIISNAIKYTKKGYVRVNCDLATDDELKENNTIRKTSHENLLNHHRTNIRLDFIDTGCGISQDQIHQLFQPYGVLENQNDELETSFDHYFNQSEMLKKLHEGGSSLIHTNRNGLGLSITKMLIHKMKGKIKVETNVGVGTTMTVVLPMETGDNSELENTVENFLSYRRFAFTISIIGQDPCFRNVLKDYLSLMKRVHQISTFENMDSFMEENRKGKDGKSNTVSLVILPEQDYERACQQCFGEHFLVIPTIFKGVKRAFPNLHYLPKPIKFAELMELFTTIESQLSSSTSHNSKACKKDKICQEIAGEEQGFDFSKFSVLLADDNAVNRKVLMKMLQIIGFKDIDTSNDGMECFEKFKQKSYHLVLLDCFMPILSGKEACEMIRNYMKYRHHEKEEMQRIPIIAITANTWEPRDTLLSQGFDDVVYKPFILADFKKLLTSYLSAANQR</sequence>
<dbReference type="PRINTS" id="PR00344">
    <property type="entry name" value="BCTRLSENSOR"/>
</dbReference>
<proteinExistence type="predicted"/>
<protein>
    <recommendedName>
        <fullName evidence="8">Histidine kinase</fullName>
    </recommendedName>
</protein>
<evidence type="ECO:0000256" key="2">
    <source>
        <dbReference type="PROSITE-ProRule" id="PRU00169"/>
    </source>
</evidence>
<dbReference type="PROSITE" id="PS50109">
    <property type="entry name" value="HIS_KIN"/>
    <property type="match status" value="1"/>
</dbReference>
<dbReference type="InterPro" id="IPR050956">
    <property type="entry name" value="2C_system_His_kinase"/>
</dbReference>
<dbReference type="Gene3D" id="3.30.565.10">
    <property type="entry name" value="Histidine kinase-like ATPase, C-terminal domain"/>
    <property type="match status" value="1"/>
</dbReference>
<gene>
    <name evidence="6" type="ORF">FDP41_002186</name>
</gene>
<dbReference type="Gene3D" id="1.10.287.130">
    <property type="match status" value="1"/>
</dbReference>
<reference evidence="6 7" key="1">
    <citation type="journal article" date="2019" name="Sci. Rep.">
        <title>Nanopore sequencing improves the draft genome of the human pathogenic amoeba Naegleria fowleri.</title>
        <authorList>
            <person name="Liechti N."/>
            <person name="Schurch N."/>
            <person name="Bruggmann R."/>
            <person name="Wittwer M."/>
        </authorList>
    </citation>
    <scope>NUCLEOTIDE SEQUENCE [LARGE SCALE GENOMIC DNA]</scope>
    <source>
        <strain evidence="6 7">ATCC 30894</strain>
    </source>
</reference>
<dbReference type="InterPro" id="IPR005467">
    <property type="entry name" value="His_kinase_dom"/>
</dbReference>
<dbReference type="AlphaFoldDB" id="A0A6A5BV27"/>
<dbReference type="InterPro" id="IPR003594">
    <property type="entry name" value="HATPase_dom"/>
</dbReference>
<comment type="caution">
    <text evidence="6">The sequence shown here is derived from an EMBL/GenBank/DDBJ whole genome shotgun (WGS) entry which is preliminary data.</text>
</comment>
<dbReference type="InterPro" id="IPR001789">
    <property type="entry name" value="Sig_transdc_resp-reg_receiver"/>
</dbReference>
<dbReference type="Pfam" id="PF00072">
    <property type="entry name" value="Response_reg"/>
    <property type="match status" value="1"/>
</dbReference>
<feature type="transmembrane region" description="Helical" evidence="3">
    <location>
        <begin position="33"/>
        <end position="51"/>
    </location>
</feature>
<dbReference type="InterPro" id="IPR003661">
    <property type="entry name" value="HisK_dim/P_dom"/>
</dbReference>
<evidence type="ECO:0000313" key="7">
    <source>
        <dbReference type="Proteomes" id="UP000444721"/>
    </source>
</evidence>
<evidence type="ECO:0000256" key="3">
    <source>
        <dbReference type="SAM" id="Phobius"/>
    </source>
</evidence>
<dbReference type="VEuPathDB" id="AmoebaDB:NfTy_034910"/>
<evidence type="ECO:0008006" key="8">
    <source>
        <dbReference type="Google" id="ProtNLM"/>
    </source>
</evidence>
<dbReference type="Pfam" id="PF00512">
    <property type="entry name" value="HisKA"/>
    <property type="match status" value="1"/>
</dbReference>
<dbReference type="SUPFAM" id="SSF55874">
    <property type="entry name" value="ATPase domain of HSP90 chaperone/DNA topoisomerase II/histidine kinase"/>
    <property type="match status" value="1"/>
</dbReference>
<dbReference type="InterPro" id="IPR004358">
    <property type="entry name" value="Sig_transdc_His_kin-like_C"/>
</dbReference>
<feature type="transmembrane region" description="Helical" evidence="3">
    <location>
        <begin position="135"/>
        <end position="157"/>
    </location>
</feature>
<feature type="transmembrane region" description="Helical" evidence="3">
    <location>
        <begin position="177"/>
        <end position="199"/>
    </location>
</feature>
<feature type="domain" description="Response regulatory" evidence="5">
    <location>
        <begin position="676"/>
        <end position="800"/>
    </location>
</feature>
<dbReference type="OMA" id="AKMLTQG"/>
<dbReference type="Gene3D" id="3.40.50.2300">
    <property type="match status" value="1"/>
</dbReference>
<dbReference type="EMBL" id="VFQX01000028">
    <property type="protein sequence ID" value="KAF0979116.1"/>
    <property type="molecule type" value="Genomic_DNA"/>
</dbReference>
<dbReference type="CDD" id="cd17546">
    <property type="entry name" value="REC_hyHK_CKI1_RcsC-like"/>
    <property type="match status" value="1"/>
</dbReference>
<keyword evidence="3" id="KW-0812">Transmembrane</keyword>
<keyword evidence="3" id="KW-1133">Transmembrane helix</keyword>